<gene>
    <name evidence="1" type="ORF">FEN17_08695</name>
</gene>
<proteinExistence type="predicted"/>
<dbReference type="Pfam" id="PF05973">
    <property type="entry name" value="Gp49"/>
    <property type="match status" value="1"/>
</dbReference>
<dbReference type="OrthoDB" id="573082at2"/>
<dbReference type="EMBL" id="VCEJ01000002">
    <property type="protein sequence ID" value="TLV03663.1"/>
    <property type="molecule type" value="Genomic_DNA"/>
</dbReference>
<dbReference type="Gene3D" id="3.30.2310.20">
    <property type="entry name" value="RelE-like"/>
    <property type="match status" value="1"/>
</dbReference>
<reference evidence="1 2" key="1">
    <citation type="submission" date="2019-05" db="EMBL/GenBank/DDBJ databases">
        <authorList>
            <person name="Qu J.-H."/>
        </authorList>
    </citation>
    <scope>NUCLEOTIDE SEQUENCE [LARGE SCALE GENOMIC DNA]</scope>
    <source>
        <strain evidence="1 2">T17</strain>
    </source>
</reference>
<protein>
    <submittedName>
        <fullName evidence="1">Type II toxin-antitoxin system RelE/ParE family toxin</fullName>
    </submittedName>
</protein>
<comment type="caution">
    <text evidence="1">The sequence shown here is derived from an EMBL/GenBank/DDBJ whole genome shotgun (WGS) entry which is preliminary data.</text>
</comment>
<name>A0A5R9L523_9BACT</name>
<dbReference type="InterPro" id="IPR009241">
    <property type="entry name" value="HigB-like"/>
</dbReference>
<dbReference type="AlphaFoldDB" id="A0A5R9L523"/>
<dbReference type="RefSeq" id="WP_138364872.1">
    <property type="nucleotide sequence ID" value="NZ_VCEJ01000002.1"/>
</dbReference>
<keyword evidence="2" id="KW-1185">Reference proteome</keyword>
<dbReference type="InterPro" id="IPR035093">
    <property type="entry name" value="RelE/ParE_toxin_dom_sf"/>
</dbReference>
<evidence type="ECO:0000313" key="2">
    <source>
        <dbReference type="Proteomes" id="UP000306402"/>
    </source>
</evidence>
<sequence>MRKIREVVTYKHYFDEFMSLQTKKVRAKIFKTIEAVETLQHIPTKYLKHIHRTKGLYEARIGLGTDIWRVFCFFDNDRLVVLLTGFQKKTEKTPRNEIKKAVGLMNEYQSLK</sequence>
<organism evidence="1 2">
    <name type="scientific">Dyadobacter luticola</name>
    <dbReference type="NCBI Taxonomy" id="1979387"/>
    <lineage>
        <taxon>Bacteria</taxon>
        <taxon>Pseudomonadati</taxon>
        <taxon>Bacteroidota</taxon>
        <taxon>Cytophagia</taxon>
        <taxon>Cytophagales</taxon>
        <taxon>Spirosomataceae</taxon>
        <taxon>Dyadobacter</taxon>
    </lineage>
</organism>
<dbReference type="Proteomes" id="UP000306402">
    <property type="component" value="Unassembled WGS sequence"/>
</dbReference>
<evidence type="ECO:0000313" key="1">
    <source>
        <dbReference type="EMBL" id="TLV03663.1"/>
    </source>
</evidence>
<accession>A0A5R9L523</accession>